<comment type="caution">
    <text evidence="18">The sequence shown here is derived from an EMBL/GenBank/DDBJ whole genome shotgun (WGS) entry which is preliminary data.</text>
</comment>
<dbReference type="RefSeq" id="WP_004324894.1">
    <property type="nucleotide sequence ID" value="NZ_JAKLLK010000026.1"/>
</dbReference>
<keyword evidence="7 16" id="KW-0808">Transferase</keyword>
<name>A0A5C7S5V2_THASP</name>
<evidence type="ECO:0000256" key="9">
    <source>
        <dbReference type="ARBA" id="ARBA00022989"/>
    </source>
</evidence>
<dbReference type="PANTHER" id="PTHR14269">
    <property type="entry name" value="CDP-DIACYLGLYCEROL--GLYCEROL-3-PHOSPHATE 3-PHOSPHATIDYLTRANSFERASE-RELATED"/>
    <property type="match status" value="1"/>
</dbReference>
<comment type="pathway">
    <text evidence="2">Phospholipid metabolism; phosphatidylglycerol biosynthesis; phosphatidylglycerol from CDP-diacylglycerol: step 1/2.</text>
</comment>
<dbReference type="InterPro" id="IPR048254">
    <property type="entry name" value="CDP_ALCOHOL_P_TRANSF_CS"/>
</dbReference>
<comment type="catalytic activity">
    <reaction evidence="14">
        <text>a CDP-1,2-diacyl-sn-glycerol + sn-glycerol 3-phosphate = a 1,2-diacyl-sn-glycero-3-phospho-(1'-sn-glycero-3'-phosphate) + CMP + H(+)</text>
        <dbReference type="Rhea" id="RHEA:12593"/>
        <dbReference type="ChEBI" id="CHEBI:15378"/>
        <dbReference type="ChEBI" id="CHEBI:57597"/>
        <dbReference type="ChEBI" id="CHEBI:58332"/>
        <dbReference type="ChEBI" id="CHEBI:60110"/>
        <dbReference type="ChEBI" id="CHEBI:60377"/>
        <dbReference type="EC" id="2.7.8.5"/>
    </reaction>
</comment>
<feature type="transmembrane region" description="Helical" evidence="17">
    <location>
        <begin position="78"/>
        <end position="103"/>
    </location>
</feature>
<evidence type="ECO:0000256" key="15">
    <source>
        <dbReference type="NCBIfam" id="TIGR00560"/>
    </source>
</evidence>
<evidence type="ECO:0000313" key="18">
    <source>
        <dbReference type="EMBL" id="TXH79030.1"/>
    </source>
</evidence>
<keyword evidence="10" id="KW-0443">Lipid metabolism</keyword>
<evidence type="ECO:0000256" key="7">
    <source>
        <dbReference type="ARBA" id="ARBA00022679"/>
    </source>
</evidence>
<evidence type="ECO:0000256" key="8">
    <source>
        <dbReference type="ARBA" id="ARBA00022692"/>
    </source>
</evidence>
<feature type="transmembrane region" description="Helical" evidence="17">
    <location>
        <begin position="124"/>
        <end position="145"/>
    </location>
</feature>
<gene>
    <name evidence="18" type="primary">pgsA</name>
    <name evidence="18" type="ORF">E6Q80_21375</name>
</gene>
<dbReference type="PANTHER" id="PTHR14269:SF62">
    <property type="entry name" value="CDP-DIACYLGLYCEROL--GLYCEROL-3-PHOSPHATE 3-PHOSPHATIDYLTRANSFERASE 1, CHLOROPLASTIC"/>
    <property type="match status" value="1"/>
</dbReference>
<dbReference type="InterPro" id="IPR043130">
    <property type="entry name" value="CDP-OH_PTrfase_TM_dom"/>
</dbReference>
<evidence type="ECO:0000256" key="14">
    <source>
        <dbReference type="ARBA" id="ARBA00048586"/>
    </source>
</evidence>
<dbReference type="PROSITE" id="PS00379">
    <property type="entry name" value="CDP_ALCOHOL_P_TRANSF"/>
    <property type="match status" value="1"/>
</dbReference>
<comment type="similarity">
    <text evidence="3 16">Belongs to the CDP-alcohol phosphatidyltransferase class-I family.</text>
</comment>
<evidence type="ECO:0000256" key="16">
    <source>
        <dbReference type="RuleBase" id="RU003750"/>
    </source>
</evidence>
<dbReference type="Gene3D" id="1.20.120.1760">
    <property type="match status" value="1"/>
</dbReference>
<evidence type="ECO:0000256" key="6">
    <source>
        <dbReference type="ARBA" id="ARBA00022516"/>
    </source>
</evidence>
<evidence type="ECO:0000256" key="17">
    <source>
        <dbReference type="SAM" id="Phobius"/>
    </source>
</evidence>
<evidence type="ECO:0000256" key="12">
    <source>
        <dbReference type="ARBA" id="ARBA00023209"/>
    </source>
</evidence>
<evidence type="ECO:0000256" key="11">
    <source>
        <dbReference type="ARBA" id="ARBA00023136"/>
    </source>
</evidence>
<dbReference type="EC" id="2.7.8.5" evidence="4 15"/>
<dbReference type="GO" id="GO:0016020">
    <property type="term" value="C:membrane"/>
    <property type="evidence" value="ECO:0007669"/>
    <property type="project" value="UniProtKB-SubCell"/>
</dbReference>
<evidence type="ECO:0000256" key="3">
    <source>
        <dbReference type="ARBA" id="ARBA00010441"/>
    </source>
</evidence>
<keyword evidence="8 17" id="KW-0812">Transmembrane</keyword>
<keyword evidence="6" id="KW-0444">Lipid biosynthesis</keyword>
<sequence>MPLNIPNALTWARIAMIPVFVGLFYLPESWMPIATQNLVATVIFVAAAVTDWFDGYLARALGQTSAFGAFLDPVADKLMVAAALILLVQLGRVDALIAVVIIGREITISALREWMARVGQSASVAVAYVGKLKTTAQMVAIPMLLFDASLYGFDLRLAGEVLIYVAAALTLWSMGYYLRRAMPLLRETEE</sequence>
<dbReference type="GO" id="GO:0008444">
    <property type="term" value="F:CDP-diacylglycerol-glycerol-3-phosphate 3-phosphatidyltransferase activity"/>
    <property type="evidence" value="ECO:0007669"/>
    <property type="project" value="UniProtKB-UniRule"/>
</dbReference>
<proteinExistence type="inferred from homology"/>
<feature type="transmembrane region" description="Helical" evidence="17">
    <location>
        <begin position="6"/>
        <end position="26"/>
    </location>
</feature>
<dbReference type="PIRSF" id="PIRSF000847">
    <property type="entry name" value="Phos_ph_gly_syn"/>
    <property type="match status" value="1"/>
</dbReference>
<feature type="transmembrane region" description="Helical" evidence="17">
    <location>
        <begin position="157"/>
        <end position="178"/>
    </location>
</feature>
<dbReference type="Pfam" id="PF01066">
    <property type="entry name" value="CDP-OH_P_transf"/>
    <property type="match status" value="1"/>
</dbReference>
<dbReference type="InterPro" id="IPR000462">
    <property type="entry name" value="CDP-OH_P_trans"/>
</dbReference>
<dbReference type="Proteomes" id="UP000321192">
    <property type="component" value="Unassembled WGS sequence"/>
</dbReference>
<dbReference type="EMBL" id="SSFD01000367">
    <property type="protein sequence ID" value="TXH79030.1"/>
    <property type="molecule type" value="Genomic_DNA"/>
</dbReference>
<dbReference type="NCBIfam" id="TIGR00560">
    <property type="entry name" value="pgsA"/>
    <property type="match status" value="1"/>
</dbReference>
<dbReference type="InterPro" id="IPR004570">
    <property type="entry name" value="Phosphatidylglycerol_P_synth"/>
</dbReference>
<dbReference type="InterPro" id="IPR050324">
    <property type="entry name" value="CDP-alcohol_PTase-I"/>
</dbReference>
<evidence type="ECO:0000256" key="13">
    <source>
        <dbReference type="ARBA" id="ARBA00023264"/>
    </source>
</evidence>
<evidence type="ECO:0000256" key="5">
    <source>
        <dbReference type="ARBA" id="ARBA00014944"/>
    </source>
</evidence>
<evidence type="ECO:0000256" key="10">
    <source>
        <dbReference type="ARBA" id="ARBA00023098"/>
    </source>
</evidence>
<feature type="transmembrane region" description="Helical" evidence="17">
    <location>
        <begin position="38"/>
        <end position="58"/>
    </location>
</feature>
<organism evidence="18 19">
    <name type="scientific">Thauera aminoaromatica</name>
    <dbReference type="NCBI Taxonomy" id="164330"/>
    <lineage>
        <taxon>Bacteria</taxon>
        <taxon>Pseudomonadati</taxon>
        <taxon>Pseudomonadota</taxon>
        <taxon>Betaproteobacteria</taxon>
        <taxon>Rhodocyclales</taxon>
        <taxon>Zoogloeaceae</taxon>
        <taxon>Thauera</taxon>
    </lineage>
</organism>
<keyword evidence="9 17" id="KW-1133">Transmembrane helix</keyword>
<keyword evidence="12" id="KW-0594">Phospholipid biosynthesis</keyword>
<evidence type="ECO:0000256" key="4">
    <source>
        <dbReference type="ARBA" id="ARBA00013170"/>
    </source>
</evidence>
<comment type="subcellular location">
    <subcellularLocation>
        <location evidence="1">Membrane</location>
        <topology evidence="1">Multi-pass membrane protein</topology>
    </subcellularLocation>
</comment>
<dbReference type="GO" id="GO:0046474">
    <property type="term" value="P:glycerophospholipid biosynthetic process"/>
    <property type="evidence" value="ECO:0007669"/>
    <property type="project" value="TreeGrafter"/>
</dbReference>
<reference evidence="18 19" key="1">
    <citation type="submission" date="2018-09" db="EMBL/GenBank/DDBJ databases">
        <title>Metagenome Assembled Genomes from an Advanced Water Purification Facility.</title>
        <authorList>
            <person name="Stamps B.W."/>
            <person name="Spear J.R."/>
        </authorList>
    </citation>
    <scope>NUCLEOTIDE SEQUENCE [LARGE SCALE GENOMIC DNA]</scope>
    <source>
        <strain evidence="18">Bin_27_1</strain>
    </source>
</reference>
<evidence type="ECO:0000256" key="2">
    <source>
        <dbReference type="ARBA" id="ARBA00005042"/>
    </source>
</evidence>
<keyword evidence="13" id="KW-1208">Phospholipid metabolism</keyword>
<dbReference type="AlphaFoldDB" id="A0A5C7S5V2"/>
<keyword evidence="11 17" id="KW-0472">Membrane</keyword>
<protein>
    <recommendedName>
        <fullName evidence="5 15">CDP-diacylglycerol--glycerol-3-phosphate 3-phosphatidyltransferase</fullName>
        <ecNumber evidence="4 15">2.7.8.5</ecNumber>
    </recommendedName>
</protein>
<evidence type="ECO:0000256" key="1">
    <source>
        <dbReference type="ARBA" id="ARBA00004141"/>
    </source>
</evidence>
<accession>A0A5C7S5V2</accession>
<evidence type="ECO:0000313" key="19">
    <source>
        <dbReference type="Proteomes" id="UP000321192"/>
    </source>
</evidence>